<dbReference type="InterPro" id="IPR013611">
    <property type="entry name" value="Transp-assoc_OB_typ2"/>
</dbReference>
<dbReference type="GO" id="GO:0005524">
    <property type="term" value="F:ATP binding"/>
    <property type="evidence" value="ECO:0007669"/>
    <property type="project" value="UniProtKB-KW"/>
</dbReference>
<dbReference type="InterPro" id="IPR027417">
    <property type="entry name" value="P-loop_NTPase"/>
</dbReference>
<evidence type="ECO:0000256" key="7">
    <source>
        <dbReference type="ARBA" id="ARBA00023136"/>
    </source>
</evidence>
<dbReference type="Proteomes" id="UP000037269">
    <property type="component" value="Unassembled WGS sequence"/>
</dbReference>
<evidence type="ECO:0000313" key="14">
    <source>
        <dbReference type="EMBL" id="SDJ72068.1"/>
    </source>
</evidence>
<dbReference type="EC" id="7.6.2.9" evidence="10"/>
<organism evidence="13 15">
    <name type="scientific">Aneurinibacillus migulanus</name>
    <name type="common">Bacillus migulanus</name>
    <dbReference type="NCBI Taxonomy" id="47500"/>
    <lineage>
        <taxon>Bacteria</taxon>
        <taxon>Bacillati</taxon>
        <taxon>Bacillota</taxon>
        <taxon>Bacilli</taxon>
        <taxon>Bacillales</taxon>
        <taxon>Paenibacillaceae</taxon>
        <taxon>Aneurinibacillus group</taxon>
        <taxon>Aneurinibacillus</taxon>
    </lineage>
</organism>
<name>A0A0D1XP04_ANEMI</name>
<dbReference type="STRING" id="47500.AF333_11670"/>
<evidence type="ECO:0000256" key="10">
    <source>
        <dbReference type="ARBA" id="ARBA00066388"/>
    </source>
</evidence>
<keyword evidence="4" id="KW-0547">Nucleotide-binding</keyword>
<protein>
    <recommendedName>
        <fullName evidence="11">Carnitine transport ATP-binding protein OpuCA</fullName>
        <ecNumber evidence="10">7.6.2.9</ecNumber>
    </recommendedName>
</protein>
<feature type="domain" description="ABC transporter" evidence="12">
    <location>
        <begin position="6"/>
        <end position="236"/>
    </location>
</feature>
<dbReference type="InterPro" id="IPR003593">
    <property type="entry name" value="AAA+_ATPase"/>
</dbReference>
<dbReference type="Gene3D" id="3.40.50.300">
    <property type="entry name" value="P-loop containing nucleotide triphosphate hydrolases"/>
    <property type="match status" value="1"/>
</dbReference>
<keyword evidence="6" id="KW-1278">Translocase</keyword>
<keyword evidence="3" id="KW-0997">Cell inner membrane</keyword>
<sequence length="347" mass="39221">MSEAYLSVRSVSKQFGECTVLNDISFDIKKQEFVCLLGPSGCGKTTLLRILAGLEQPNQGRIMIDGRDITSLPPAQRNFGMVFQSYALFPNLTAYQNVAYGLKSRRLSKQNIDEKVREVLAMVDLEHAANKYPAQLSGGQQQRIALARALALSPDFLLLDEPLSALDAKVRLKLRREIRTLQEKLGITTIMVTHDQEEALTMADKIVVMNNAEVVQIGTPYDVYERPNSPFVADFIGTINFLPSSRLAHYTTDQEALFAVRPEHIRVTEQKSETGMQAIVRDIEFRGPFYRVMLEMMDEQNKTLSQYMTLDVSAHASKTIRLEKNKRLSLELPIERLISFEESMVAK</sequence>
<dbReference type="Pfam" id="PF08402">
    <property type="entry name" value="TOBE_2"/>
    <property type="match status" value="1"/>
</dbReference>
<keyword evidence="7" id="KW-0472">Membrane</keyword>
<gene>
    <name evidence="13" type="ORF">AF333_11670</name>
    <name evidence="14" type="ORF">SAMN04487909_12656</name>
</gene>
<evidence type="ECO:0000313" key="15">
    <source>
        <dbReference type="Proteomes" id="UP000037269"/>
    </source>
</evidence>
<dbReference type="AlphaFoldDB" id="A0A0D1XP04"/>
<dbReference type="EMBL" id="LGUG01000004">
    <property type="protein sequence ID" value="KON96048.1"/>
    <property type="molecule type" value="Genomic_DNA"/>
</dbReference>
<keyword evidence="5 14" id="KW-0067">ATP-binding</keyword>
<dbReference type="SUPFAM" id="SSF50331">
    <property type="entry name" value="MOP-like"/>
    <property type="match status" value="1"/>
</dbReference>
<evidence type="ECO:0000256" key="2">
    <source>
        <dbReference type="ARBA" id="ARBA00022475"/>
    </source>
</evidence>
<dbReference type="GeneID" id="42305841"/>
<dbReference type="GO" id="GO:0043190">
    <property type="term" value="C:ATP-binding cassette (ABC) transporter complex"/>
    <property type="evidence" value="ECO:0007669"/>
    <property type="project" value="InterPro"/>
</dbReference>
<dbReference type="SMART" id="SM00382">
    <property type="entry name" value="AAA"/>
    <property type="match status" value="1"/>
</dbReference>
<evidence type="ECO:0000256" key="1">
    <source>
        <dbReference type="ARBA" id="ARBA00022448"/>
    </source>
</evidence>
<dbReference type="SUPFAM" id="SSF52540">
    <property type="entry name" value="P-loop containing nucleoside triphosphate hydrolases"/>
    <property type="match status" value="1"/>
</dbReference>
<evidence type="ECO:0000256" key="5">
    <source>
        <dbReference type="ARBA" id="ARBA00022840"/>
    </source>
</evidence>
<dbReference type="InterPro" id="IPR003439">
    <property type="entry name" value="ABC_transporter-like_ATP-bd"/>
</dbReference>
<reference evidence="13 15" key="1">
    <citation type="submission" date="2015-07" db="EMBL/GenBank/DDBJ databases">
        <title>Fjat-14205 dsm 2895.</title>
        <authorList>
            <person name="Liu B."/>
            <person name="Wang J."/>
            <person name="Zhu Y."/>
            <person name="Liu G."/>
            <person name="Chen Q."/>
            <person name="Chen Z."/>
            <person name="Lan J."/>
            <person name="Che J."/>
            <person name="Ge C."/>
            <person name="Shi H."/>
            <person name="Pan Z."/>
            <person name="Liu X."/>
        </authorList>
    </citation>
    <scope>NUCLEOTIDE SEQUENCE [LARGE SCALE GENOMIC DNA]</scope>
    <source>
        <strain evidence="13 15">DSM 2895</strain>
    </source>
</reference>
<dbReference type="Pfam" id="PF00005">
    <property type="entry name" value="ABC_tran"/>
    <property type="match status" value="1"/>
</dbReference>
<evidence type="ECO:0000256" key="9">
    <source>
        <dbReference type="ARBA" id="ARBA00063934"/>
    </source>
</evidence>
<evidence type="ECO:0000313" key="13">
    <source>
        <dbReference type="EMBL" id="KON96048.1"/>
    </source>
</evidence>
<evidence type="ECO:0000256" key="3">
    <source>
        <dbReference type="ARBA" id="ARBA00022519"/>
    </source>
</evidence>
<evidence type="ECO:0000256" key="6">
    <source>
        <dbReference type="ARBA" id="ARBA00022967"/>
    </source>
</evidence>
<evidence type="ECO:0000313" key="16">
    <source>
        <dbReference type="Proteomes" id="UP000182836"/>
    </source>
</evidence>
<dbReference type="OrthoDB" id="9802264at2"/>
<evidence type="ECO:0000256" key="4">
    <source>
        <dbReference type="ARBA" id="ARBA00022741"/>
    </source>
</evidence>
<dbReference type="FunFam" id="3.40.50.300:FF:000425">
    <property type="entry name" value="Probable ABC transporter, ATP-binding subunit"/>
    <property type="match status" value="1"/>
</dbReference>
<dbReference type="PANTHER" id="PTHR42781:SF5">
    <property type="entry name" value="PUTRESCINE TRANSPORT ATP-BINDING PROTEIN POTG"/>
    <property type="match status" value="1"/>
</dbReference>
<dbReference type="InterPro" id="IPR050093">
    <property type="entry name" value="ABC_SmlMolc_Importer"/>
</dbReference>
<dbReference type="InterPro" id="IPR017871">
    <property type="entry name" value="ABC_transporter-like_CS"/>
</dbReference>
<keyword evidence="15" id="KW-1185">Reference proteome</keyword>
<dbReference type="PROSITE" id="PS50893">
    <property type="entry name" value="ABC_TRANSPORTER_2"/>
    <property type="match status" value="1"/>
</dbReference>
<dbReference type="Proteomes" id="UP000182836">
    <property type="component" value="Unassembled WGS sequence"/>
</dbReference>
<dbReference type="RefSeq" id="WP_043066953.1">
    <property type="nucleotide sequence ID" value="NZ_BJOA01000084.1"/>
</dbReference>
<dbReference type="EMBL" id="FNED01000026">
    <property type="protein sequence ID" value="SDJ72068.1"/>
    <property type="molecule type" value="Genomic_DNA"/>
</dbReference>
<dbReference type="PROSITE" id="PS00211">
    <property type="entry name" value="ABC_TRANSPORTER_1"/>
    <property type="match status" value="1"/>
</dbReference>
<dbReference type="InterPro" id="IPR008995">
    <property type="entry name" value="Mo/tungstate-bd_C_term_dom"/>
</dbReference>
<dbReference type="InterPro" id="IPR017666">
    <property type="entry name" value="AminoethylPonate_ABC_PhnT2"/>
</dbReference>
<dbReference type="GO" id="GO:0015418">
    <property type="term" value="F:ABC-type quaternary ammonium compound transporting activity"/>
    <property type="evidence" value="ECO:0007669"/>
    <property type="project" value="UniProtKB-EC"/>
</dbReference>
<dbReference type="PATRIC" id="fig|47500.8.peg.1147"/>
<dbReference type="GO" id="GO:0016887">
    <property type="term" value="F:ATP hydrolysis activity"/>
    <property type="evidence" value="ECO:0007669"/>
    <property type="project" value="InterPro"/>
</dbReference>
<accession>A0A0D1XP04</accession>
<proteinExistence type="predicted"/>
<comment type="subunit">
    <text evidence="9">The complex is composed of two ATP-binding proteins (OpuCA), two transmembrane proteins (OpuCB and OpuCD) and a solute-binding protein (OpuCC).</text>
</comment>
<keyword evidence="1" id="KW-0813">Transport</keyword>
<dbReference type="NCBIfam" id="TIGR03265">
    <property type="entry name" value="PhnT2"/>
    <property type="match status" value="1"/>
</dbReference>
<keyword evidence="2" id="KW-1003">Cell membrane</keyword>
<reference evidence="14 16" key="2">
    <citation type="submission" date="2016-10" db="EMBL/GenBank/DDBJ databases">
        <authorList>
            <person name="de Groot N.N."/>
        </authorList>
    </citation>
    <scope>NUCLEOTIDE SEQUENCE [LARGE SCALE GENOMIC DNA]</scope>
    <source>
        <strain evidence="14 16">DSM 2895</strain>
    </source>
</reference>
<evidence type="ECO:0000256" key="8">
    <source>
        <dbReference type="ARBA" id="ARBA00052482"/>
    </source>
</evidence>
<dbReference type="PANTHER" id="PTHR42781">
    <property type="entry name" value="SPERMIDINE/PUTRESCINE IMPORT ATP-BINDING PROTEIN POTA"/>
    <property type="match status" value="1"/>
</dbReference>
<evidence type="ECO:0000259" key="12">
    <source>
        <dbReference type="PROSITE" id="PS50893"/>
    </source>
</evidence>
<comment type="catalytic activity">
    <reaction evidence="8">
        <text>a quaternary ammonium(out) + ATP + H2O = a quaternary ammonium(in) + ADP + phosphate + H(+)</text>
        <dbReference type="Rhea" id="RHEA:11036"/>
        <dbReference type="ChEBI" id="CHEBI:15377"/>
        <dbReference type="ChEBI" id="CHEBI:15378"/>
        <dbReference type="ChEBI" id="CHEBI:30616"/>
        <dbReference type="ChEBI" id="CHEBI:35267"/>
        <dbReference type="ChEBI" id="CHEBI:43474"/>
        <dbReference type="ChEBI" id="CHEBI:456216"/>
        <dbReference type="EC" id="7.6.2.9"/>
    </reaction>
</comment>
<evidence type="ECO:0000256" key="11">
    <source>
        <dbReference type="ARBA" id="ARBA00070305"/>
    </source>
</evidence>